<name>A0ABR3KRE8_TRISP</name>
<feature type="compositionally biased region" description="Basic and acidic residues" evidence="1">
    <location>
        <begin position="25"/>
        <end position="38"/>
    </location>
</feature>
<gene>
    <name evidence="2" type="ORF">TSPI_03507</name>
</gene>
<evidence type="ECO:0000256" key="1">
    <source>
        <dbReference type="SAM" id="MobiDB-lite"/>
    </source>
</evidence>
<sequence length="85" mass="10018">MQAIQEDSHVFLENRHTAPYADSTKNVRQEKNTSEHHQLGRRFLFHRLNTSKFHVENVRLNNPMQKYSLQIIEEIGANNSIYKPA</sequence>
<comment type="caution">
    <text evidence="2">The sequence shown here is derived from an EMBL/GenBank/DDBJ whole genome shotgun (WGS) entry which is preliminary data.</text>
</comment>
<protein>
    <submittedName>
        <fullName evidence="2">GTPase Der</fullName>
    </submittedName>
</protein>
<dbReference type="EMBL" id="JBEUSY010000170">
    <property type="protein sequence ID" value="KAL1243200.1"/>
    <property type="molecule type" value="Genomic_DNA"/>
</dbReference>
<proteinExistence type="predicted"/>
<feature type="compositionally biased region" description="Basic and acidic residues" evidence="1">
    <location>
        <begin position="1"/>
        <end position="16"/>
    </location>
</feature>
<reference evidence="2 3" key="1">
    <citation type="submission" date="2024-07" db="EMBL/GenBank/DDBJ databases">
        <title>Enhanced genomic and transcriptomic resources for Trichinella pseudospiralis and T. spiralis underpin the discovery of pronounced molecular differences between stages and species.</title>
        <authorList>
            <person name="Pasi K.K."/>
            <person name="La Rosa G."/>
            <person name="Gomez-Morales M.A."/>
            <person name="Tosini F."/>
            <person name="Sumanam S."/>
            <person name="Young N.D."/>
            <person name="Chang B.C."/>
            <person name="Robin G.B."/>
        </authorList>
    </citation>
    <scope>NUCLEOTIDE SEQUENCE [LARGE SCALE GENOMIC DNA]</scope>
    <source>
        <strain evidence="2">ISS534</strain>
    </source>
</reference>
<keyword evidence="3" id="KW-1185">Reference proteome</keyword>
<dbReference type="Proteomes" id="UP001558632">
    <property type="component" value="Unassembled WGS sequence"/>
</dbReference>
<feature type="region of interest" description="Disordered" evidence="1">
    <location>
        <begin position="1"/>
        <end position="38"/>
    </location>
</feature>
<evidence type="ECO:0000313" key="2">
    <source>
        <dbReference type="EMBL" id="KAL1243200.1"/>
    </source>
</evidence>
<accession>A0ABR3KRE8</accession>
<organism evidence="2 3">
    <name type="scientific">Trichinella spiralis</name>
    <name type="common">Trichina worm</name>
    <dbReference type="NCBI Taxonomy" id="6334"/>
    <lineage>
        <taxon>Eukaryota</taxon>
        <taxon>Metazoa</taxon>
        <taxon>Ecdysozoa</taxon>
        <taxon>Nematoda</taxon>
        <taxon>Enoplea</taxon>
        <taxon>Dorylaimia</taxon>
        <taxon>Trichinellida</taxon>
        <taxon>Trichinellidae</taxon>
        <taxon>Trichinella</taxon>
    </lineage>
</organism>
<evidence type="ECO:0000313" key="3">
    <source>
        <dbReference type="Proteomes" id="UP001558632"/>
    </source>
</evidence>